<evidence type="ECO:0000259" key="2">
    <source>
        <dbReference type="Pfam" id="PF00156"/>
    </source>
</evidence>
<dbReference type="Proteomes" id="UP000177605">
    <property type="component" value="Unassembled WGS sequence"/>
</dbReference>
<evidence type="ECO:0000313" key="5">
    <source>
        <dbReference type="Proteomes" id="UP000177605"/>
    </source>
</evidence>
<dbReference type="EMBL" id="MGJM01000005">
    <property type="protein sequence ID" value="OGN07026.1"/>
    <property type="molecule type" value="Genomic_DNA"/>
</dbReference>
<dbReference type="InterPro" id="IPR029057">
    <property type="entry name" value="PRTase-like"/>
</dbReference>
<accession>A0A1F8F468</accession>
<name>A0A1F8F468_9BACT</name>
<comment type="similarity">
    <text evidence="1">Belongs to the ComF/GntX family.</text>
</comment>
<feature type="domain" description="Double zinc ribbon" evidence="3">
    <location>
        <begin position="6"/>
        <end position="58"/>
    </location>
</feature>
<evidence type="ECO:0000256" key="1">
    <source>
        <dbReference type="ARBA" id="ARBA00008007"/>
    </source>
</evidence>
<dbReference type="Pfam" id="PF00156">
    <property type="entry name" value="Pribosyltran"/>
    <property type="match status" value="1"/>
</dbReference>
<dbReference type="PANTHER" id="PTHR47505:SF1">
    <property type="entry name" value="DNA UTILIZATION PROTEIN YHGH"/>
    <property type="match status" value="1"/>
</dbReference>
<dbReference type="Gene3D" id="3.40.50.2020">
    <property type="match status" value="1"/>
</dbReference>
<dbReference type="InterPro" id="IPR000836">
    <property type="entry name" value="PRTase_dom"/>
</dbReference>
<gene>
    <name evidence="4" type="ORF">A2669_02485</name>
</gene>
<dbReference type="InterPro" id="IPR044005">
    <property type="entry name" value="DZR_2"/>
</dbReference>
<organism evidence="4 5">
    <name type="scientific">Candidatus Yanofskybacteria bacterium RIFCSPHIGHO2_01_FULL_48_25b</name>
    <dbReference type="NCBI Taxonomy" id="1802672"/>
    <lineage>
        <taxon>Bacteria</taxon>
        <taxon>Candidatus Yanofskyibacteriota</taxon>
    </lineage>
</organism>
<reference evidence="4 5" key="1">
    <citation type="journal article" date="2016" name="Nat. Commun.">
        <title>Thousands of microbial genomes shed light on interconnected biogeochemical processes in an aquifer system.</title>
        <authorList>
            <person name="Anantharaman K."/>
            <person name="Brown C.T."/>
            <person name="Hug L.A."/>
            <person name="Sharon I."/>
            <person name="Castelle C.J."/>
            <person name="Probst A.J."/>
            <person name="Thomas B.C."/>
            <person name="Singh A."/>
            <person name="Wilkins M.J."/>
            <person name="Karaoz U."/>
            <person name="Brodie E.L."/>
            <person name="Williams K.H."/>
            <person name="Hubbard S.S."/>
            <person name="Banfield J.F."/>
        </authorList>
    </citation>
    <scope>NUCLEOTIDE SEQUENCE [LARGE SCALE GENOMIC DNA]</scope>
</reference>
<sequence>MINWLADLIFPCRCLLCRRYLDKKHICKKCFNGLSLKKQLECVGCQRPTPLGKTCAFCAPTNPLDRLFVVSDFNNPDIALLLKTFKYRFIRDLAEPLTELTFKYLDGLSRRNNFSFIRGNPLLVPVPLHKRRENERGFNQAALLAGLISRRYRLDLGNILVRNSGAEPQANIEDREKRLANVLGLYACPDSSLILGRTVVIVDDICTTGATLNECARVLKNVGATHVTALVIARG</sequence>
<evidence type="ECO:0000313" key="4">
    <source>
        <dbReference type="EMBL" id="OGN07026.1"/>
    </source>
</evidence>
<proteinExistence type="inferred from homology"/>
<dbReference type="InterPro" id="IPR051910">
    <property type="entry name" value="ComF/GntX_DNA_util-trans"/>
</dbReference>
<evidence type="ECO:0000259" key="3">
    <source>
        <dbReference type="Pfam" id="PF18912"/>
    </source>
</evidence>
<dbReference type="Pfam" id="PF18912">
    <property type="entry name" value="DZR_2"/>
    <property type="match status" value="1"/>
</dbReference>
<dbReference type="AlphaFoldDB" id="A0A1F8F468"/>
<dbReference type="SUPFAM" id="SSF53271">
    <property type="entry name" value="PRTase-like"/>
    <property type="match status" value="1"/>
</dbReference>
<feature type="domain" description="Phosphoribosyltransferase" evidence="2">
    <location>
        <begin position="163"/>
        <end position="233"/>
    </location>
</feature>
<comment type="caution">
    <text evidence="4">The sequence shown here is derived from an EMBL/GenBank/DDBJ whole genome shotgun (WGS) entry which is preliminary data.</text>
</comment>
<protein>
    <submittedName>
        <fullName evidence="4">Uncharacterized protein</fullName>
    </submittedName>
</protein>
<dbReference type="PANTHER" id="PTHR47505">
    <property type="entry name" value="DNA UTILIZATION PROTEIN YHGH"/>
    <property type="match status" value="1"/>
</dbReference>
<dbReference type="CDD" id="cd06223">
    <property type="entry name" value="PRTases_typeI"/>
    <property type="match status" value="1"/>
</dbReference>